<evidence type="ECO:0000313" key="1">
    <source>
        <dbReference type="EMBL" id="OLP49345.1"/>
    </source>
</evidence>
<dbReference type="STRING" id="887144.BJF91_20060"/>
<accession>A0A1Q9A423</accession>
<evidence type="ECO:0008006" key="3">
    <source>
        <dbReference type="Google" id="ProtNLM"/>
    </source>
</evidence>
<reference evidence="1 2" key="1">
    <citation type="submission" date="2016-09" db="EMBL/GenBank/DDBJ databases">
        <title>Rhizobium oryziradicis sp. nov., isolated from the root of rice.</title>
        <authorList>
            <person name="Zhao J."/>
            <person name="Zhang X."/>
        </authorList>
    </citation>
    <scope>NUCLEOTIDE SEQUENCE [LARGE SCALE GENOMIC DNA]</scope>
    <source>
        <strain evidence="1 2">14971</strain>
    </source>
</reference>
<dbReference type="EMBL" id="MKIN01000022">
    <property type="protein sequence ID" value="OLP49345.1"/>
    <property type="molecule type" value="Genomic_DNA"/>
</dbReference>
<dbReference type="Proteomes" id="UP000185598">
    <property type="component" value="Unassembled WGS sequence"/>
</dbReference>
<keyword evidence="2" id="KW-1185">Reference proteome</keyword>
<dbReference type="AlphaFoldDB" id="A0A1Q9A423"/>
<evidence type="ECO:0000313" key="2">
    <source>
        <dbReference type="Proteomes" id="UP000185598"/>
    </source>
</evidence>
<name>A0A1Q9A423_9HYPH</name>
<comment type="caution">
    <text evidence="1">The sequence shown here is derived from an EMBL/GenBank/DDBJ whole genome shotgun (WGS) entry which is preliminary data.</text>
</comment>
<dbReference type="Gene3D" id="3.30.450.20">
    <property type="entry name" value="PAS domain"/>
    <property type="match status" value="1"/>
</dbReference>
<sequence length="160" mass="18398">MRFGQADRRFDLAWRSYETRHRPLENYHAIGLHECDVIALAQAMQLCGFWKLDIDKGLFFGTKQISDIFEIEHIEGPMNIQQLAERIHPDDLDHVSETYFRACSARGRFHTIHRIITSTGVVKHIRSVGLHRATDIGSGEYRGMLHELFPLQPMASVVAL</sequence>
<gene>
    <name evidence="1" type="ORF">BJF91_20060</name>
</gene>
<proteinExistence type="predicted"/>
<protein>
    <recommendedName>
        <fullName evidence="3">PAS fold-3 domain-containing protein</fullName>
    </recommendedName>
</protein>
<organism evidence="1 2">
    <name type="scientific">Allorhizobium taibaishanense</name>
    <dbReference type="NCBI Taxonomy" id="887144"/>
    <lineage>
        <taxon>Bacteria</taxon>
        <taxon>Pseudomonadati</taxon>
        <taxon>Pseudomonadota</taxon>
        <taxon>Alphaproteobacteria</taxon>
        <taxon>Hyphomicrobiales</taxon>
        <taxon>Rhizobiaceae</taxon>
        <taxon>Rhizobium/Agrobacterium group</taxon>
        <taxon>Allorhizobium</taxon>
    </lineage>
</organism>